<sequence length="149" mass="17573">MKQKKLLVWNAVLIGLLLAITLISCKPKFESPDHRFRAEKFNCYSDNAPPIVREEANCFLVREIKTQKIVFYTHPKRHSDFPGVKVQMFSDDSKKYAAYYHYGDRNDEKSQYTWVGVWSTESGELLYSREDPGWIYLPEKFPEPQHPRP</sequence>
<proteinExistence type="predicted"/>
<dbReference type="PROSITE" id="PS51257">
    <property type="entry name" value="PROKAR_LIPOPROTEIN"/>
    <property type="match status" value="1"/>
</dbReference>
<organism evidence="1 2">
    <name type="scientific">Candidatus Buchananbacteria bacterium RBG_13_36_9</name>
    <dbReference type="NCBI Taxonomy" id="1797530"/>
    <lineage>
        <taxon>Bacteria</taxon>
        <taxon>Candidatus Buchananiibacteriota</taxon>
    </lineage>
</organism>
<dbReference type="EMBL" id="MHHZ01000003">
    <property type="protein sequence ID" value="OGY42511.1"/>
    <property type="molecule type" value="Genomic_DNA"/>
</dbReference>
<evidence type="ECO:0000313" key="2">
    <source>
        <dbReference type="Proteomes" id="UP000176498"/>
    </source>
</evidence>
<name>A0A1G1XRB7_9BACT</name>
<gene>
    <name evidence="1" type="ORF">A2Y82_04045</name>
</gene>
<dbReference type="AlphaFoldDB" id="A0A1G1XRB7"/>
<accession>A0A1G1XRB7</accession>
<comment type="caution">
    <text evidence="1">The sequence shown here is derived from an EMBL/GenBank/DDBJ whole genome shotgun (WGS) entry which is preliminary data.</text>
</comment>
<dbReference type="Proteomes" id="UP000176498">
    <property type="component" value="Unassembled WGS sequence"/>
</dbReference>
<evidence type="ECO:0008006" key="3">
    <source>
        <dbReference type="Google" id="ProtNLM"/>
    </source>
</evidence>
<evidence type="ECO:0000313" key="1">
    <source>
        <dbReference type="EMBL" id="OGY42511.1"/>
    </source>
</evidence>
<reference evidence="1 2" key="1">
    <citation type="journal article" date="2016" name="Nat. Commun.">
        <title>Thousands of microbial genomes shed light on interconnected biogeochemical processes in an aquifer system.</title>
        <authorList>
            <person name="Anantharaman K."/>
            <person name="Brown C.T."/>
            <person name="Hug L.A."/>
            <person name="Sharon I."/>
            <person name="Castelle C.J."/>
            <person name="Probst A.J."/>
            <person name="Thomas B.C."/>
            <person name="Singh A."/>
            <person name="Wilkins M.J."/>
            <person name="Karaoz U."/>
            <person name="Brodie E.L."/>
            <person name="Williams K.H."/>
            <person name="Hubbard S.S."/>
            <person name="Banfield J.F."/>
        </authorList>
    </citation>
    <scope>NUCLEOTIDE SEQUENCE [LARGE SCALE GENOMIC DNA]</scope>
</reference>
<protein>
    <recommendedName>
        <fullName evidence="3">Lipoprotein</fullName>
    </recommendedName>
</protein>